<comment type="caution">
    <text evidence="2">The sequence shown here is derived from an EMBL/GenBank/DDBJ whole genome shotgun (WGS) entry which is preliminary data.</text>
</comment>
<dbReference type="Proteomes" id="UP000642993">
    <property type="component" value="Unassembled WGS sequence"/>
</dbReference>
<name>A0A927JEF8_9ACTN</name>
<evidence type="ECO:0000256" key="1">
    <source>
        <dbReference type="SAM" id="MobiDB-lite"/>
    </source>
</evidence>
<gene>
    <name evidence="2" type="ORF">HT102_14905</name>
</gene>
<dbReference type="AlphaFoldDB" id="A0A927JEF8"/>
<proteinExistence type="predicted"/>
<reference evidence="2" key="1">
    <citation type="submission" date="2020-09" db="EMBL/GenBank/DDBJ databases">
        <title>Hoyosella lacisalsi sp. nov., a halotolerant actinobacterium isolated from soil of Lake Gudzhirganskoe.</title>
        <authorList>
            <person name="Yang Q."/>
            <person name="Guo P.Y."/>
            <person name="Liu S.W."/>
            <person name="Li F.N."/>
            <person name="Sun C.H."/>
        </authorList>
    </citation>
    <scope>NUCLEOTIDE SEQUENCE</scope>
    <source>
        <strain evidence="2">G463</strain>
    </source>
</reference>
<keyword evidence="3" id="KW-1185">Reference proteome</keyword>
<dbReference type="RefSeq" id="WP_192040230.1">
    <property type="nucleotide sequence ID" value="NZ_JACYWE010000010.1"/>
</dbReference>
<dbReference type="EMBL" id="JACYWE010000010">
    <property type="protein sequence ID" value="MBD8507776.1"/>
    <property type="molecule type" value="Genomic_DNA"/>
</dbReference>
<evidence type="ECO:0000313" key="3">
    <source>
        <dbReference type="Proteomes" id="UP000642993"/>
    </source>
</evidence>
<protein>
    <submittedName>
        <fullName evidence="2">Uncharacterized protein</fullName>
    </submittedName>
</protein>
<sequence>MHQRATNALLAVGLLAVVLVGAAVIGALNPVPPLPVATDALGPTEGEPVGEYQQRAAATLDNGGINQPRWALVLPEQPVDAAAAAAMVTGTRASRIILDGGVGGNEALPGDPAVSLPAPPPGGDSGASIRDGVSRGLSLLREQRALLGAEPDDAGCACIIGILVRGPASALDAVAARPGVSSVEALPADARWGTFAVRAR</sequence>
<evidence type="ECO:0000313" key="2">
    <source>
        <dbReference type="EMBL" id="MBD8507776.1"/>
    </source>
</evidence>
<accession>A0A927JEF8</accession>
<organism evidence="2 3">
    <name type="scientific">Lolliginicoccus lacisalsi</name>
    <dbReference type="NCBI Taxonomy" id="2742202"/>
    <lineage>
        <taxon>Bacteria</taxon>
        <taxon>Bacillati</taxon>
        <taxon>Actinomycetota</taxon>
        <taxon>Actinomycetes</taxon>
        <taxon>Mycobacteriales</taxon>
        <taxon>Hoyosellaceae</taxon>
        <taxon>Lolliginicoccus</taxon>
    </lineage>
</organism>
<feature type="region of interest" description="Disordered" evidence="1">
    <location>
        <begin position="108"/>
        <end position="130"/>
    </location>
</feature>